<dbReference type="GO" id="GO:0016491">
    <property type="term" value="F:oxidoreductase activity"/>
    <property type="evidence" value="ECO:0007669"/>
    <property type="project" value="UniProtKB-KW"/>
</dbReference>
<proteinExistence type="predicted"/>
<dbReference type="OrthoDB" id="417877at2759"/>
<dbReference type="Pfam" id="PF13450">
    <property type="entry name" value="NAD_binding_8"/>
    <property type="match status" value="1"/>
</dbReference>
<dbReference type="SUPFAM" id="SSF51905">
    <property type="entry name" value="FAD/NAD(P)-binding domain"/>
    <property type="match status" value="1"/>
</dbReference>
<keyword evidence="6" id="KW-1185">Reference proteome</keyword>
<sequence length="436" mass="48262">MTSTETSSKPFNIAIVGGGISGLTLAIASLQHDIPITIYEAAHHFGEIGAGVSFGPNAARAMKLMSPKITDAFLKCRTHNVWDSKKDSFFTCRIGDDRKADKDGFVSPGKKVGDTLFDLRFTEPTESGGVYRAHFLDELVKSVPANITNFGKKLANIKDAEDGSGDVVLIFEDGTTAQHTAVIGCDGIKSRTREHVLGKDDPATRAVFSGKYAYRGLIPMDQAIELLGEDVAQNSNMFFGYHGHMLTFPIEKGKTMNVVAFNSRETWDDPNWVVTTSKEDMKADYSAWGSTVKTIVSAMQKPDIWALFMHLPASTFVKGRVCLFGDAAHATTPHQGAGAGQCIEDGLIMSNLLKEAKSVEDLERVFKVFEEVRKERGLKNVTTSKETGMLFDFELEGLGDDLERFEKIYTERMRWVWDVDLEGEVEKARKIYLQKD</sequence>
<keyword evidence="3" id="KW-0560">Oxidoreductase</keyword>
<dbReference type="InterPro" id="IPR051104">
    <property type="entry name" value="FAD_monoxygenase"/>
</dbReference>
<dbReference type="EMBL" id="MU005778">
    <property type="protein sequence ID" value="KAF2705604.1"/>
    <property type="molecule type" value="Genomic_DNA"/>
</dbReference>
<dbReference type="GO" id="GO:0044550">
    <property type="term" value="P:secondary metabolite biosynthetic process"/>
    <property type="evidence" value="ECO:0007669"/>
    <property type="project" value="UniProtKB-ARBA"/>
</dbReference>
<dbReference type="GO" id="GO:0071949">
    <property type="term" value="F:FAD binding"/>
    <property type="evidence" value="ECO:0007669"/>
    <property type="project" value="InterPro"/>
</dbReference>
<evidence type="ECO:0000313" key="6">
    <source>
        <dbReference type="Proteomes" id="UP000799428"/>
    </source>
</evidence>
<evidence type="ECO:0000256" key="1">
    <source>
        <dbReference type="ARBA" id="ARBA00022630"/>
    </source>
</evidence>
<dbReference type="SUPFAM" id="SSF54373">
    <property type="entry name" value="FAD-linked reductases, C-terminal domain"/>
    <property type="match status" value="1"/>
</dbReference>
<reference evidence="5" key="1">
    <citation type="journal article" date="2020" name="Stud. Mycol.">
        <title>101 Dothideomycetes genomes: a test case for predicting lifestyles and emergence of pathogens.</title>
        <authorList>
            <person name="Haridas S."/>
            <person name="Albert R."/>
            <person name="Binder M."/>
            <person name="Bloem J."/>
            <person name="Labutti K."/>
            <person name="Salamov A."/>
            <person name="Andreopoulos B."/>
            <person name="Baker S."/>
            <person name="Barry K."/>
            <person name="Bills G."/>
            <person name="Bluhm B."/>
            <person name="Cannon C."/>
            <person name="Castanera R."/>
            <person name="Culley D."/>
            <person name="Daum C."/>
            <person name="Ezra D."/>
            <person name="Gonzalez J."/>
            <person name="Henrissat B."/>
            <person name="Kuo A."/>
            <person name="Liang C."/>
            <person name="Lipzen A."/>
            <person name="Lutzoni F."/>
            <person name="Magnuson J."/>
            <person name="Mondo S."/>
            <person name="Nolan M."/>
            <person name="Ohm R."/>
            <person name="Pangilinan J."/>
            <person name="Park H.-J."/>
            <person name="Ramirez L."/>
            <person name="Alfaro M."/>
            <person name="Sun H."/>
            <person name="Tritt A."/>
            <person name="Yoshinaga Y."/>
            <person name="Zwiers L.-H."/>
            <person name="Turgeon B."/>
            <person name="Goodwin S."/>
            <person name="Spatafora J."/>
            <person name="Crous P."/>
            <person name="Grigoriev I."/>
        </authorList>
    </citation>
    <scope>NUCLEOTIDE SEQUENCE</scope>
    <source>
        <strain evidence="5">CBS 279.74</strain>
    </source>
</reference>
<evidence type="ECO:0000259" key="4">
    <source>
        <dbReference type="Pfam" id="PF01494"/>
    </source>
</evidence>
<accession>A0A6G1JYB5</accession>
<dbReference type="Proteomes" id="UP000799428">
    <property type="component" value="Unassembled WGS sequence"/>
</dbReference>
<dbReference type="PANTHER" id="PTHR46720:SF3">
    <property type="entry name" value="FAD-BINDING DOMAIN-CONTAINING PROTEIN-RELATED"/>
    <property type="match status" value="1"/>
</dbReference>
<dbReference type="InterPro" id="IPR002938">
    <property type="entry name" value="FAD-bd"/>
</dbReference>
<keyword evidence="1" id="KW-0285">Flavoprotein</keyword>
<dbReference type="FunFam" id="3.50.50.60:FF:000153">
    <property type="entry name" value="Salicylate hydroxylase, putative"/>
    <property type="match status" value="1"/>
</dbReference>
<dbReference type="AlphaFoldDB" id="A0A6G1JYB5"/>
<keyword evidence="2" id="KW-0274">FAD</keyword>
<evidence type="ECO:0000256" key="3">
    <source>
        <dbReference type="ARBA" id="ARBA00023002"/>
    </source>
</evidence>
<name>A0A6G1JYB5_9PLEO</name>
<dbReference type="Gene3D" id="3.50.50.60">
    <property type="entry name" value="FAD/NAD(P)-binding domain"/>
    <property type="match status" value="1"/>
</dbReference>
<dbReference type="PRINTS" id="PR00420">
    <property type="entry name" value="RNGMNOXGNASE"/>
</dbReference>
<feature type="domain" description="FAD-binding" evidence="4">
    <location>
        <begin position="149"/>
        <end position="357"/>
    </location>
</feature>
<protein>
    <submittedName>
        <fullName evidence="5">Mannitol 1-phosphate dehydrogenase 2</fullName>
    </submittedName>
</protein>
<dbReference type="Pfam" id="PF01494">
    <property type="entry name" value="FAD_binding_3"/>
    <property type="match status" value="1"/>
</dbReference>
<gene>
    <name evidence="5" type="ORF">K504DRAFT_439900</name>
</gene>
<organism evidence="5 6">
    <name type="scientific">Pleomassaria siparia CBS 279.74</name>
    <dbReference type="NCBI Taxonomy" id="1314801"/>
    <lineage>
        <taxon>Eukaryota</taxon>
        <taxon>Fungi</taxon>
        <taxon>Dikarya</taxon>
        <taxon>Ascomycota</taxon>
        <taxon>Pezizomycotina</taxon>
        <taxon>Dothideomycetes</taxon>
        <taxon>Pleosporomycetidae</taxon>
        <taxon>Pleosporales</taxon>
        <taxon>Pleomassariaceae</taxon>
        <taxon>Pleomassaria</taxon>
    </lineage>
</organism>
<dbReference type="InterPro" id="IPR036188">
    <property type="entry name" value="FAD/NAD-bd_sf"/>
</dbReference>
<dbReference type="PANTHER" id="PTHR46720">
    <property type="entry name" value="HYDROXYLASE, PUTATIVE (AFU_ORTHOLOGUE AFUA_3G01460)-RELATED"/>
    <property type="match status" value="1"/>
</dbReference>
<evidence type="ECO:0000313" key="5">
    <source>
        <dbReference type="EMBL" id="KAF2705604.1"/>
    </source>
</evidence>
<evidence type="ECO:0000256" key="2">
    <source>
        <dbReference type="ARBA" id="ARBA00022827"/>
    </source>
</evidence>